<dbReference type="PANTHER" id="PTHR23135:SF4">
    <property type="entry name" value="UDP-N-ACETYLMURAMOYL-L-ALANYL-D-GLUTAMATE--2,6-DIAMINOPIMELATE LIGASE MURE HOMOLOG, CHLOROPLASTIC"/>
    <property type="match status" value="1"/>
</dbReference>
<comment type="subcellular location">
    <subcellularLocation>
        <location evidence="12 13">Cytoplasm</location>
    </subcellularLocation>
</comment>
<evidence type="ECO:0000259" key="16">
    <source>
        <dbReference type="Pfam" id="PF08245"/>
    </source>
</evidence>
<dbReference type="HAMAP" id="MF_00208">
    <property type="entry name" value="MurE"/>
    <property type="match status" value="1"/>
</dbReference>
<comment type="caution">
    <text evidence="17">The sequence shown here is derived from an EMBL/GenBank/DDBJ whole genome shotgun (WGS) entry which is preliminary data.</text>
</comment>
<keyword evidence="4 12" id="KW-0436">Ligase</keyword>
<evidence type="ECO:0000256" key="8">
    <source>
        <dbReference type="ARBA" id="ARBA00022960"/>
    </source>
</evidence>
<dbReference type="Proteomes" id="UP000618943">
    <property type="component" value="Unassembled WGS sequence"/>
</dbReference>
<feature type="binding site" evidence="12">
    <location>
        <begin position="111"/>
        <end position="117"/>
    </location>
    <ligand>
        <name>ATP</name>
        <dbReference type="ChEBI" id="CHEBI:30616"/>
    </ligand>
</feature>
<comment type="function">
    <text evidence="12">Catalyzes the addition of meso-diaminopimelic acid to the nucleotide precursor UDP-N-acetylmuramoyl-L-alanyl-D-glutamate (UMAG) in the biosynthesis of bacterial cell-wall peptidoglycan.</text>
</comment>
<dbReference type="NCBIfam" id="NF001126">
    <property type="entry name" value="PRK00139.1-4"/>
    <property type="match status" value="1"/>
</dbReference>
<dbReference type="Pfam" id="PF08245">
    <property type="entry name" value="Mur_ligase_M"/>
    <property type="match status" value="1"/>
</dbReference>
<dbReference type="InterPro" id="IPR004101">
    <property type="entry name" value="Mur_ligase_C"/>
</dbReference>
<feature type="binding site" evidence="12">
    <location>
        <position position="189"/>
    </location>
    <ligand>
        <name>UDP-N-acetyl-alpha-D-muramoyl-L-alanyl-D-glutamate</name>
        <dbReference type="ChEBI" id="CHEBI:83900"/>
    </ligand>
</feature>
<evidence type="ECO:0000256" key="3">
    <source>
        <dbReference type="ARBA" id="ARBA00022490"/>
    </source>
</evidence>
<comment type="similarity">
    <text evidence="2 12">Belongs to the MurCDEF family. MurE subfamily.</text>
</comment>
<feature type="modified residue" description="N6-carboxylysine" evidence="12">
    <location>
        <position position="223"/>
    </location>
</feature>
<comment type="caution">
    <text evidence="12">Lacks conserved residue(s) required for the propagation of feature annotation.</text>
</comment>
<sequence length="489" mass="54300">MILAELIKDWPCEVQGGSIRIQINGITDEASQIEPGNIFVARRGKQHNGWDFVSQAMEKGAVAIVYDQDQPIQHAEVPHIWVPDCSTFLSYACKAFVGDQIELLKIVAVTGTNGKTTVTHFIGQILQQLGAKVAVLGTLGLWINGERQDQYTSSMTTPPPAYLYRIFSQCVQMGVTHVVIEASSLGLSQHRLDHCPIDYGVYLNMSRDHYDEHGSKEKYELAKRKLTTLAKKIIVNADDPFCLSMKQHHVRTFTFGKYRTADISIIHKEIEDTSTILLVQYLENPVELKIPFIGDHHQQNVLAAVATVQQLGYPLQMIAPKIPQLTLPLGRQQEVENTKGIRIVIDYAHTPSALAAVLQSLKQTAKKRLTVVFGCGGDRDHGKRQEMGKVADCYAHKIWLTSDNPRREQADMIIAQIAQGIKLTPYAIKINRKQAIESAIAEASPGDTVLIAGKGHETTQIIGSQVVPFSDFEISRAYVSLLNMGLNDE</sequence>
<keyword evidence="7 12" id="KW-0067">ATP-binding</keyword>
<dbReference type="InterPro" id="IPR036615">
    <property type="entry name" value="Mur_ligase_C_dom_sf"/>
</dbReference>
<dbReference type="RefSeq" id="WP_200749133.1">
    <property type="nucleotide sequence ID" value="NZ_JAEOAH010000013.1"/>
</dbReference>
<keyword evidence="18" id="KW-1185">Reference proteome</keyword>
<reference evidence="17 18" key="1">
    <citation type="submission" date="2020-12" db="EMBL/GenBank/DDBJ databases">
        <title>YIM B01967 draft genome.</title>
        <authorList>
            <person name="Yan X."/>
        </authorList>
    </citation>
    <scope>NUCLEOTIDE SEQUENCE [LARGE SCALE GENOMIC DNA]</scope>
    <source>
        <strain evidence="17 18">YIM B01967</strain>
    </source>
</reference>
<dbReference type="Gene3D" id="3.40.1190.10">
    <property type="entry name" value="Mur-like, catalytic domain"/>
    <property type="match status" value="1"/>
</dbReference>
<feature type="domain" description="Mur ligase central" evidence="16">
    <location>
        <begin position="109"/>
        <end position="307"/>
    </location>
</feature>
<keyword evidence="8 12" id="KW-0133">Cell shape</keyword>
<protein>
    <recommendedName>
        <fullName evidence="12">UDP-N-acetylmuramoyl-L-alanyl-D-glutamate--2,6-diaminopimelate ligase</fullName>
        <ecNumber evidence="12">6.3.2.13</ecNumber>
    </recommendedName>
    <alternativeName>
        <fullName evidence="12">Meso-A2pm-adding enzyme</fullName>
    </alternativeName>
    <alternativeName>
        <fullName evidence="12">Meso-diaminopimelate-adding enzyme</fullName>
    </alternativeName>
    <alternativeName>
        <fullName evidence="12">UDP-MurNAc-L-Ala-D-Glu:meso-diaminopimelate ligase</fullName>
    </alternativeName>
    <alternativeName>
        <fullName evidence="12">UDP-MurNAc-tripeptide synthetase</fullName>
    </alternativeName>
    <alternativeName>
        <fullName evidence="12">UDP-N-acetylmuramyl-tripeptide synthetase</fullName>
    </alternativeName>
</protein>
<dbReference type="InterPro" id="IPR036565">
    <property type="entry name" value="Mur-like_cat_sf"/>
</dbReference>
<feature type="binding site" evidence="12">
    <location>
        <position position="183"/>
    </location>
    <ligand>
        <name>UDP-N-acetyl-alpha-D-muramoyl-L-alanyl-D-glutamate</name>
        <dbReference type="ChEBI" id="CHEBI:83900"/>
    </ligand>
</feature>
<evidence type="ECO:0000259" key="14">
    <source>
        <dbReference type="Pfam" id="PF01225"/>
    </source>
</evidence>
<dbReference type="EMBL" id="JAEOAH010000013">
    <property type="protein sequence ID" value="MBK3495435.1"/>
    <property type="molecule type" value="Genomic_DNA"/>
</dbReference>
<comment type="PTM">
    <text evidence="12">Carboxylation is probably crucial for Mg(2+) binding and, consequently, for the gamma-phosphate positioning of ATP.</text>
</comment>
<evidence type="ECO:0000256" key="5">
    <source>
        <dbReference type="ARBA" id="ARBA00022618"/>
    </source>
</evidence>
<dbReference type="InterPro" id="IPR018109">
    <property type="entry name" value="Folylpolyglutamate_synth_CS"/>
</dbReference>
<evidence type="ECO:0000256" key="7">
    <source>
        <dbReference type="ARBA" id="ARBA00022840"/>
    </source>
</evidence>
<dbReference type="Pfam" id="PF01225">
    <property type="entry name" value="Mur_ligase"/>
    <property type="match status" value="1"/>
</dbReference>
<feature type="binding site" evidence="12">
    <location>
        <position position="457"/>
    </location>
    <ligand>
        <name>meso-2,6-diaminopimelate</name>
        <dbReference type="ChEBI" id="CHEBI:57791"/>
    </ligand>
</feature>
<dbReference type="Pfam" id="PF02875">
    <property type="entry name" value="Mur_ligase_C"/>
    <property type="match status" value="1"/>
</dbReference>
<keyword evidence="3 12" id="KW-0963">Cytoplasm</keyword>
<proteinExistence type="inferred from homology"/>
<dbReference type="GO" id="GO:0008765">
    <property type="term" value="F:UDP-N-acetylmuramoylalanyl-D-glutamate-2,6-diaminopimelate ligase activity"/>
    <property type="evidence" value="ECO:0007669"/>
    <property type="project" value="UniProtKB-EC"/>
</dbReference>
<dbReference type="Gene3D" id="3.40.1390.10">
    <property type="entry name" value="MurE/MurF, N-terminal domain"/>
    <property type="match status" value="1"/>
</dbReference>
<evidence type="ECO:0000256" key="11">
    <source>
        <dbReference type="ARBA" id="ARBA00023316"/>
    </source>
</evidence>
<feature type="binding site" evidence="12">
    <location>
        <position position="191"/>
    </location>
    <ligand>
        <name>UDP-N-acetyl-alpha-D-muramoyl-L-alanyl-D-glutamate</name>
        <dbReference type="ChEBI" id="CHEBI:83900"/>
    </ligand>
</feature>
<gene>
    <name evidence="12" type="primary">murE</name>
    <name evidence="17" type="ORF">JFL43_11350</name>
</gene>
<dbReference type="InterPro" id="IPR035911">
    <property type="entry name" value="MurE/MurF_N"/>
</dbReference>
<name>A0ABS1H7Q2_9BACL</name>
<keyword evidence="6 12" id="KW-0547">Nucleotide-binding</keyword>
<dbReference type="NCBIfam" id="TIGR01085">
    <property type="entry name" value="murE"/>
    <property type="match status" value="1"/>
</dbReference>
<keyword evidence="5 12" id="KW-0132">Cell division</keyword>
<evidence type="ECO:0000256" key="6">
    <source>
        <dbReference type="ARBA" id="ARBA00022741"/>
    </source>
</evidence>
<feature type="binding site" evidence="12">
    <location>
        <begin position="156"/>
        <end position="157"/>
    </location>
    <ligand>
        <name>UDP-N-acetyl-alpha-D-muramoyl-L-alanyl-D-glutamate</name>
        <dbReference type="ChEBI" id="CHEBI:83900"/>
    </ligand>
</feature>
<dbReference type="EC" id="6.3.2.13" evidence="12"/>
<feature type="binding site" evidence="12">
    <location>
        <position position="379"/>
    </location>
    <ligand>
        <name>meso-2,6-diaminopimelate</name>
        <dbReference type="ChEBI" id="CHEBI:57791"/>
    </ligand>
</feature>
<evidence type="ECO:0000256" key="13">
    <source>
        <dbReference type="RuleBase" id="RU004135"/>
    </source>
</evidence>
<evidence type="ECO:0000313" key="17">
    <source>
        <dbReference type="EMBL" id="MBK3495435.1"/>
    </source>
</evidence>
<comment type="cofactor">
    <cofactor evidence="12">
        <name>Mg(2+)</name>
        <dbReference type="ChEBI" id="CHEBI:18420"/>
    </cofactor>
</comment>
<dbReference type="SUPFAM" id="SSF53244">
    <property type="entry name" value="MurD-like peptide ligases, peptide-binding domain"/>
    <property type="match status" value="1"/>
</dbReference>
<feature type="binding site" evidence="12">
    <location>
        <begin position="403"/>
        <end position="406"/>
    </location>
    <ligand>
        <name>meso-2,6-diaminopimelate</name>
        <dbReference type="ChEBI" id="CHEBI:57791"/>
    </ligand>
</feature>
<keyword evidence="12" id="KW-0460">Magnesium</keyword>
<evidence type="ECO:0000256" key="9">
    <source>
        <dbReference type="ARBA" id="ARBA00022984"/>
    </source>
</evidence>
<comment type="catalytic activity">
    <reaction evidence="12">
        <text>UDP-N-acetyl-alpha-D-muramoyl-L-alanyl-D-glutamate + meso-2,6-diaminopimelate + ATP = UDP-N-acetyl-alpha-D-muramoyl-L-alanyl-gamma-D-glutamyl-meso-2,6-diaminopimelate + ADP + phosphate + H(+)</text>
        <dbReference type="Rhea" id="RHEA:23676"/>
        <dbReference type="ChEBI" id="CHEBI:15378"/>
        <dbReference type="ChEBI" id="CHEBI:30616"/>
        <dbReference type="ChEBI" id="CHEBI:43474"/>
        <dbReference type="ChEBI" id="CHEBI:57791"/>
        <dbReference type="ChEBI" id="CHEBI:83900"/>
        <dbReference type="ChEBI" id="CHEBI:83905"/>
        <dbReference type="ChEBI" id="CHEBI:456216"/>
        <dbReference type="EC" id="6.3.2.13"/>
    </reaction>
</comment>
<keyword evidence="10 12" id="KW-0131">Cell cycle</keyword>
<feature type="domain" description="Mur ligase N-terminal catalytic" evidence="14">
    <location>
        <begin position="23"/>
        <end position="96"/>
    </location>
</feature>
<dbReference type="SUPFAM" id="SSF53623">
    <property type="entry name" value="MurD-like peptide ligases, catalytic domain"/>
    <property type="match status" value="1"/>
</dbReference>
<dbReference type="PROSITE" id="PS01011">
    <property type="entry name" value="FOLYLPOLYGLU_SYNT_1"/>
    <property type="match status" value="1"/>
</dbReference>
<evidence type="ECO:0000256" key="2">
    <source>
        <dbReference type="ARBA" id="ARBA00005898"/>
    </source>
</evidence>
<keyword evidence="11 12" id="KW-0961">Cell wall biogenesis/degradation</keyword>
<dbReference type="InterPro" id="IPR005761">
    <property type="entry name" value="UDP-N-AcMur-Glu-dNH2Pim_ligase"/>
</dbReference>
<dbReference type="Gene3D" id="3.90.190.20">
    <property type="entry name" value="Mur ligase, C-terminal domain"/>
    <property type="match status" value="1"/>
</dbReference>
<dbReference type="PANTHER" id="PTHR23135">
    <property type="entry name" value="MUR LIGASE FAMILY MEMBER"/>
    <property type="match status" value="1"/>
</dbReference>
<evidence type="ECO:0000259" key="15">
    <source>
        <dbReference type="Pfam" id="PF02875"/>
    </source>
</evidence>
<evidence type="ECO:0000313" key="18">
    <source>
        <dbReference type="Proteomes" id="UP000618943"/>
    </source>
</evidence>
<evidence type="ECO:0000256" key="4">
    <source>
        <dbReference type="ARBA" id="ARBA00022598"/>
    </source>
</evidence>
<accession>A0ABS1H7Q2</accession>
<organism evidence="17 18">
    <name type="scientific">Viridibacillus soli</name>
    <dbReference type="NCBI Taxonomy" id="2798301"/>
    <lineage>
        <taxon>Bacteria</taxon>
        <taxon>Bacillati</taxon>
        <taxon>Bacillota</taxon>
        <taxon>Bacilli</taxon>
        <taxon>Bacillales</taxon>
        <taxon>Caryophanaceae</taxon>
        <taxon>Viridibacillus</taxon>
    </lineage>
</organism>
<keyword evidence="9 12" id="KW-0573">Peptidoglycan synthesis</keyword>
<feature type="domain" description="Mur ligase C-terminal" evidence="15">
    <location>
        <begin position="330"/>
        <end position="455"/>
    </location>
</feature>
<comment type="pathway">
    <text evidence="1 12 13">Cell wall biogenesis; peptidoglycan biosynthesis.</text>
</comment>
<evidence type="ECO:0000256" key="1">
    <source>
        <dbReference type="ARBA" id="ARBA00004752"/>
    </source>
</evidence>
<dbReference type="SUPFAM" id="SSF63418">
    <property type="entry name" value="MurE/MurF N-terminal domain"/>
    <property type="match status" value="1"/>
</dbReference>
<evidence type="ECO:0000256" key="12">
    <source>
        <dbReference type="HAMAP-Rule" id="MF_00208"/>
    </source>
</evidence>
<dbReference type="InterPro" id="IPR000713">
    <property type="entry name" value="Mur_ligase_N"/>
</dbReference>
<evidence type="ECO:0000256" key="10">
    <source>
        <dbReference type="ARBA" id="ARBA00023306"/>
    </source>
</evidence>
<dbReference type="InterPro" id="IPR013221">
    <property type="entry name" value="Mur_ligase_cen"/>
</dbReference>
<feature type="binding site" evidence="12">
    <location>
        <position position="453"/>
    </location>
    <ligand>
        <name>meso-2,6-diaminopimelate</name>
        <dbReference type="ChEBI" id="CHEBI:57791"/>
    </ligand>
</feature>
<feature type="short sequence motif" description="Meso-diaminopimelate recognition motif" evidence="12">
    <location>
        <begin position="403"/>
        <end position="406"/>
    </location>
</feature>